<proteinExistence type="predicted"/>
<accession>A0A540NHF5</accession>
<gene>
    <name evidence="1" type="ORF">C1H46_003932</name>
</gene>
<name>A0A540NHF5_MALBA</name>
<organism evidence="1 2">
    <name type="scientific">Malus baccata</name>
    <name type="common">Siberian crab apple</name>
    <name type="synonym">Pyrus baccata</name>
    <dbReference type="NCBI Taxonomy" id="106549"/>
    <lineage>
        <taxon>Eukaryota</taxon>
        <taxon>Viridiplantae</taxon>
        <taxon>Streptophyta</taxon>
        <taxon>Embryophyta</taxon>
        <taxon>Tracheophyta</taxon>
        <taxon>Spermatophyta</taxon>
        <taxon>Magnoliopsida</taxon>
        <taxon>eudicotyledons</taxon>
        <taxon>Gunneridae</taxon>
        <taxon>Pentapetalae</taxon>
        <taxon>rosids</taxon>
        <taxon>fabids</taxon>
        <taxon>Rosales</taxon>
        <taxon>Rosaceae</taxon>
        <taxon>Amygdaloideae</taxon>
        <taxon>Maleae</taxon>
        <taxon>Malus</taxon>
    </lineage>
</organism>
<comment type="caution">
    <text evidence="1">The sequence shown here is derived from an EMBL/GenBank/DDBJ whole genome shotgun (WGS) entry which is preliminary data.</text>
</comment>
<dbReference type="EMBL" id="VIEB01000041">
    <property type="protein sequence ID" value="TQE10477.1"/>
    <property type="molecule type" value="Genomic_DNA"/>
</dbReference>
<dbReference type="AlphaFoldDB" id="A0A540NHF5"/>
<reference evidence="1 2" key="1">
    <citation type="journal article" date="2019" name="G3 (Bethesda)">
        <title>Sequencing of a Wild Apple (Malus baccata) Genome Unravels the Differences Between Cultivated and Wild Apple Species Regarding Disease Resistance and Cold Tolerance.</title>
        <authorList>
            <person name="Chen X."/>
        </authorList>
    </citation>
    <scope>NUCLEOTIDE SEQUENCE [LARGE SCALE GENOMIC DNA]</scope>
    <source>
        <strain evidence="2">cv. Shandingzi</strain>
        <tissue evidence="1">Leaves</tissue>
    </source>
</reference>
<dbReference type="Proteomes" id="UP000315295">
    <property type="component" value="Unassembled WGS sequence"/>
</dbReference>
<protein>
    <submittedName>
        <fullName evidence="1">Uncharacterized protein</fullName>
    </submittedName>
</protein>
<evidence type="ECO:0000313" key="2">
    <source>
        <dbReference type="Proteomes" id="UP000315295"/>
    </source>
</evidence>
<evidence type="ECO:0000313" key="1">
    <source>
        <dbReference type="EMBL" id="TQE10477.1"/>
    </source>
</evidence>
<keyword evidence="2" id="KW-1185">Reference proteome</keyword>
<sequence length="151" mass="17032">MIVSALSNRIRNIPLGSDSVTSPSWLNFCSSTPGDLLAATTNGNRLGLTRKWFPTRHRLLLLLVMWRWDWGFGFGWNLRVDGVRVRVRVRVLEWKGGQWWKIGWRREDDGEVNMAFGGGGGGGGKGVRFWCLFCAWRQERGGGKGIGFGDF</sequence>